<dbReference type="AlphaFoldDB" id="A0A4Y2IL65"/>
<dbReference type="Proteomes" id="UP000499080">
    <property type="component" value="Unassembled WGS sequence"/>
</dbReference>
<protein>
    <submittedName>
        <fullName evidence="1">Uncharacterized protein</fullName>
    </submittedName>
</protein>
<organism evidence="1 2">
    <name type="scientific">Araneus ventricosus</name>
    <name type="common">Orbweaver spider</name>
    <name type="synonym">Epeira ventricosa</name>
    <dbReference type="NCBI Taxonomy" id="182803"/>
    <lineage>
        <taxon>Eukaryota</taxon>
        <taxon>Metazoa</taxon>
        <taxon>Ecdysozoa</taxon>
        <taxon>Arthropoda</taxon>
        <taxon>Chelicerata</taxon>
        <taxon>Arachnida</taxon>
        <taxon>Araneae</taxon>
        <taxon>Araneomorphae</taxon>
        <taxon>Entelegynae</taxon>
        <taxon>Araneoidea</taxon>
        <taxon>Araneidae</taxon>
        <taxon>Araneus</taxon>
    </lineage>
</organism>
<proteinExistence type="predicted"/>
<gene>
    <name evidence="1" type="ORF">AVEN_158542_1</name>
</gene>
<reference evidence="1 2" key="1">
    <citation type="journal article" date="2019" name="Sci. Rep.">
        <title>Orb-weaving spider Araneus ventricosus genome elucidates the spidroin gene catalogue.</title>
        <authorList>
            <person name="Kono N."/>
            <person name="Nakamura H."/>
            <person name="Ohtoshi R."/>
            <person name="Moran D.A.P."/>
            <person name="Shinohara A."/>
            <person name="Yoshida Y."/>
            <person name="Fujiwara M."/>
            <person name="Mori M."/>
            <person name="Tomita M."/>
            <person name="Arakawa K."/>
        </authorList>
    </citation>
    <scope>NUCLEOTIDE SEQUENCE [LARGE SCALE GENOMIC DNA]</scope>
</reference>
<comment type="caution">
    <text evidence="1">The sequence shown here is derived from an EMBL/GenBank/DDBJ whole genome shotgun (WGS) entry which is preliminary data.</text>
</comment>
<keyword evidence="2" id="KW-1185">Reference proteome</keyword>
<sequence>MLPLFQDFGYNMSLKIHFLDFHLNFFPHNCGRSVMSTANVFIRTLPTWDKSTRGIGPRQCWLTIVGCSSEMLPSSITSDRPKEIESLKQIKAFLT</sequence>
<evidence type="ECO:0000313" key="1">
    <source>
        <dbReference type="EMBL" id="GBM78563.1"/>
    </source>
</evidence>
<dbReference type="OrthoDB" id="6463075at2759"/>
<evidence type="ECO:0000313" key="2">
    <source>
        <dbReference type="Proteomes" id="UP000499080"/>
    </source>
</evidence>
<name>A0A4Y2IL65_ARAVE</name>
<dbReference type="EMBL" id="BGPR01002761">
    <property type="protein sequence ID" value="GBM78563.1"/>
    <property type="molecule type" value="Genomic_DNA"/>
</dbReference>
<accession>A0A4Y2IL65</accession>